<proteinExistence type="predicted"/>
<dbReference type="Pfam" id="PF07470">
    <property type="entry name" value="Glyco_hydro_88"/>
    <property type="match status" value="1"/>
</dbReference>
<dbReference type="Gene3D" id="1.50.10.10">
    <property type="match status" value="1"/>
</dbReference>
<name>A0A4Q1DEC6_9BACT</name>
<dbReference type="AlphaFoldDB" id="A0A4Q1DEC6"/>
<keyword evidence="2" id="KW-0732">Signal</keyword>
<dbReference type="EMBL" id="SDHZ01000001">
    <property type="protein sequence ID" value="RXK87255.1"/>
    <property type="molecule type" value="Genomic_DNA"/>
</dbReference>
<keyword evidence="4" id="KW-1185">Reference proteome</keyword>
<dbReference type="InterPro" id="IPR029062">
    <property type="entry name" value="Class_I_gatase-like"/>
</dbReference>
<dbReference type="InterPro" id="IPR008928">
    <property type="entry name" value="6-hairpin_glycosidase_sf"/>
</dbReference>
<dbReference type="InterPro" id="IPR052043">
    <property type="entry name" value="PolySaccharide_Degr_Enz"/>
</dbReference>
<dbReference type="Proteomes" id="UP000290545">
    <property type="component" value="Unassembled WGS sequence"/>
</dbReference>
<dbReference type="SUPFAM" id="SSF48208">
    <property type="entry name" value="Six-hairpin glycosidases"/>
    <property type="match status" value="1"/>
</dbReference>
<sequence>MKKMFCSLVGAVLVSQATIAQTPTGLPEKMAATVMNTWKNGLGDSVAAGRPLKWSYDHGVVLEGFDALWQKTGDKRYFEYIKKSMDNYVDANGNIFSYKQEDYNIDNIKNGRSLLMLYRVTGKQQYLKAAASLRAQLDKQPRTSDGGFWHKKIYENQMWLDGLYMGEPFYAEYASFTKDEKAFDDIAKQFILMEEHSRDAKTGLMYHGWDESKQQQWANKTTGTSPNFWGRAMGWYGVALVDVLDYFPANHPKRPALLAILNRFVTAIQKYQDPASGLWYQVLDKPNGKGNYHESSASCMFIYTVAKGVRKGYLPATSFKTAQKAYAGIAKDMLEKNPDGSLNLKGTVTVSGLGGKPYRDGSFEYYMSEKVITNDLKGMGAFLLAGSEMDLATVPKTGKGKTVTLDSYFNNEFYKEPANGLLTSYHYKWEERDNNGFWFFERTFSDIGAKTNTLYEAPTAANLKKSNVYIIVDPDTEKETAKPNYIQPEHVKAIAEWVKAGGVLLLMGNNAGNAEFKHFNTLAAAFGIQFNEDGINMVQKNNYEEGAELVAAGHPVFKSGGKAYLKEISTLQVKAPAKASLLHGDKVIAATAVYGKGAVFAVGDPWLYNEYVDGRKLPADFENYKLAGDLAKWLIAQSKN</sequence>
<dbReference type="SUPFAM" id="SSF52317">
    <property type="entry name" value="Class I glutamine amidotransferase-like"/>
    <property type="match status" value="1"/>
</dbReference>
<feature type="chain" id="PRO_5020531356" evidence="2">
    <location>
        <begin position="21"/>
        <end position="640"/>
    </location>
</feature>
<dbReference type="PANTHER" id="PTHR33886">
    <property type="entry name" value="UNSATURATED RHAMNOGALACTURONAN HYDROLASE (EUROFUNG)"/>
    <property type="match status" value="1"/>
</dbReference>
<evidence type="ECO:0000256" key="1">
    <source>
        <dbReference type="ARBA" id="ARBA00022801"/>
    </source>
</evidence>
<keyword evidence="1 3" id="KW-0378">Hydrolase</keyword>
<dbReference type="PANTHER" id="PTHR33886:SF8">
    <property type="entry name" value="UNSATURATED RHAMNOGALACTURONAN HYDROLASE (EUROFUNG)"/>
    <property type="match status" value="1"/>
</dbReference>
<gene>
    <name evidence="3" type="ORF">ESB13_10870</name>
</gene>
<comment type="caution">
    <text evidence="3">The sequence shown here is derived from an EMBL/GenBank/DDBJ whole genome shotgun (WGS) entry which is preliminary data.</text>
</comment>
<dbReference type="OrthoDB" id="6381507at2"/>
<dbReference type="RefSeq" id="WP_129003005.1">
    <property type="nucleotide sequence ID" value="NZ_SDHZ01000001.1"/>
</dbReference>
<evidence type="ECO:0000256" key="2">
    <source>
        <dbReference type="SAM" id="SignalP"/>
    </source>
</evidence>
<dbReference type="InterPro" id="IPR010905">
    <property type="entry name" value="Glyco_hydro_88"/>
</dbReference>
<dbReference type="InterPro" id="IPR012341">
    <property type="entry name" value="6hp_glycosidase-like_sf"/>
</dbReference>
<organism evidence="3 4">
    <name type="scientific">Filimonas effusa</name>
    <dbReference type="NCBI Taxonomy" id="2508721"/>
    <lineage>
        <taxon>Bacteria</taxon>
        <taxon>Pseudomonadati</taxon>
        <taxon>Bacteroidota</taxon>
        <taxon>Chitinophagia</taxon>
        <taxon>Chitinophagales</taxon>
        <taxon>Chitinophagaceae</taxon>
        <taxon>Filimonas</taxon>
    </lineage>
</organism>
<evidence type="ECO:0000313" key="3">
    <source>
        <dbReference type="EMBL" id="RXK87255.1"/>
    </source>
</evidence>
<dbReference type="GO" id="GO:0005975">
    <property type="term" value="P:carbohydrate metabolic process"/>
    <property type="evidence" value="ECO:0007669"/>
    <property type="project" value="InterPro"/>
</dbReference>
<protein>
    <submittedName>
        <fullName evidence="3">Glycoside hydrolase family 88 protein</fullName>
    </submittedName>
</protein>
<dbReference type="GO" id="GO:0016787">
    <property type="term" value="F:hydrolase activity"/>
    <property type="evidence" value="ECO:0007669"/>
    <property type="project" value="UniProtKB-KW"/>
</dbReference>
<evidence type="ECO:0000313" key="4">
    <source>
        <dbReference type="Proteomes" id="UP000290545"/>
    </source>
</evidence>
<feature type="signal peptide" evidence="2">
    <location>
        <begin position="1"/>
        <end position="20"/>
    </location>
</feature>
<accession>A0A4Q1DEC6</accession>
<dbReference type="Gene3D" id="3.40.50.880">
    <property type="match status" value="1"/>
</dbReference>
<reference evidence="3 4" key="1">
    <citation type="submission" date="2019-01" db="EMBL/GenBank/DDBJ databases">
        <title>Filimonas sp. strain TTM-71.</title>
        <authorList>
            <person name="Chen W.-M."/>
        </authorList>
    </citation>
    <scope>NUCLEOTIDE SEQUENCE [LARGE SCALE GENOMIC DNA]</scope>
    <source>
        <strain evidence="3 4">TTM-71</strain>
    </source>
</reference>